<dbReference type="Proteomes" id="UP001239111">
    <property type="component" value="Chromosome 4"/>
</dbReference>
<gene>
    <name evidence="1" type="ORF">QAD02_007537</name>
</gene>
<name>A0ACC2N3W0_9HYME</name>
<keyword evidence="2" id="KW-1185">Reference proteome</keyword>
<protein>
    <submittedName>
        <fullName evidence="1">Uncharacterized protein</fullName>
    </submittedName>
</protein>
<dbReference type="EMBL" id="CM056744">
    <property type="protein sequence ID" value="KAJ8665875.1"/>
    <property type="molecule type" value="Genomic_DNA"/>
</dbReference>
<organism evidence="1 2">
    <name type="scientific">Eretmocerus hayati</name>
    <dbReference type="NCBI Taxonomy" id="131215"/>
    <lineage>
        <taxon>Eukaryota</taxon>
        <taxon>Metazoa</taxon>
        <taxon>Ecdysozoa</taxon>
        <taxon>Arthropoda</taxon>
        <taxon>Hexapoda</taxon>
        <taxon>Insecta</taxon>
        <taxon>Pterygota</taxon>
        <taxon>Neoptera</taxon>
        <taxon>Endopterygota</taxon>
        <taxon>Hymenoptera</taxon>
        <taxon>Apocrita</taxon>
        <taxon>Proctotrupomorpha</taxon>
        <taxon>Chalcidoidea</taxon>
        <taxon>Aphelinidae</taxon>
        <taxon>Aphelininae</taxon>
        <taxon>Eretmocerus</taxon>
    </lineage>
</organism>
<proteinExistence type="predicted"/>
<reference evidence="1" key="1">
    <citation type="submission" date="2023-04" db="EMBL/GenBank/DDBJ databases">
        <title>A chromosome-level genome assembly of the parasitoid wasp Eretmocerus hayati.</title>
        <authorList>
            <person name="Zhong Y."/>
            <person name="Liu S."/>
            <person name="Liu Y."/>
        </authorList>
    </citation>
    <scope>NUCLEOTIDE SEQUENCE</scope>
    <source>
        <strain evidence="1">ZJU_SS_LIU_2023</strain>
    </source>
</reference>
<accession>A0ACC2N3W0</accession>
<sequence>MKLWWISKTIANRVIMVMDEPSITRTVEVLRRFGNLTEFSIVSEPYSRIVKVHATYKCLRARKAFERFLETTGESLYFWKSRNISIPKEDEHRLTIDENLTLQQHEQNSEDEIDVGSAEDLVPPTIDPIIIENPEYENPEERNHQVL</sequence>
<evidence type="ECO:0000313" key="2">
    <source>
        <dbReference type="Proteomes" id="UP001239111"/>
    </source>
</evidence>
<evidence type="ECO:0000313" key="1">
    <source>
        <dbReference type="EMBL" id="KAJ8665875.1"/>
    </source>
</evidence>
<comment type="caution">
    <text evidence="1">The sequence shown here is derived from an EMBL/GenBank/DDBJ whole genome shotgun (WGS) entry which is preliminary data.</text>
</comment>